<name>A0A067SLZ6_GALM3</name>
<proteinExistence type="predicted"/>
<protein>
    <submittedName>
        <fullName evidence="1">Uncharacterized protein</fullName>
    </submittedName>
</protein>
<accession>A0A067SLZ6</accession>
<evidence type="ECO:0000313" key="1">
    <source>
        <dbReference type="EMBL" id="KDR71916.1"/>
    </source>
</evidence>
<dbReference type="EMBL" id="KL142391">
    <property type="protein sequence ID" value="KDR71916.1"/>
    <property type="molecule type" value="Genomic_DNA"/>
</dbReference>
<dbReference type="HOGENOM" id="CLU_2542726_0_0_1"/>
<dbReference type="Proteomes" id="UP000027222">
    <property type="component" value="Unassembled WGS sequence"/>
</dbReference>
<evidence type="ECO:0000313" key="2">
    <source>
        <dbReference type="Proteomes" id="UP000027222"/>
    </source>
</evidence>
<dbReference type="AlphaFoldDB" id="A0A067SLZ6"/>
<reference evidence="2" key="1">
    <citation type="journal article" date="2014" name="Proc. Natl. Acad. Sci. U.S.A.">
        <title>Extensive sampling of basidiomycete genomes demonstrates inadequacy of the white-rot/brown-rot paradigm for wood decay fungi.</title>
        <authorList>
            <person name="Riley R."/>
            <person name="Salamov A.A."/>
            <person name="Brown D.W."/>
            <person name="Nagy L.G."/>
            <person name="Floudas D."/>
            <person name="Held B.W."/>
            <person name="Levasseur A."/>
            <person name="Lombard V."/>
            <person name="Morin E."/>
            <person name="Otillar R."/>
            <person name="Lindquist E.A."/>
            <person name="Sun H."/>
            <person name="LaButti K.M."/>
            <person name="Schmutz J."/>
            <person name="Jabbour D."/>
            <person name="Luo H."/>
            <person name="Baker S.E."/>
            <person name="Pisabarro A.G."/>
            <person name="Walton J.D."/>
            <person name="Blanchette R.A."/>
            <person name="Henrissat B."/>
            <person name="Martin F."/>
            <person name="Cullen D."/>
            <person name="Hibbett D.S."/>
            <person name="Grigoriev I.V."/>
        </authorList>
    </citation>
    <scope>NUCLEOTIDE SEQUENCE [LARGE SCALE GENOMIC DNA]</scope>
    <source>
        <strain evidence="2">CBS 339.88</strain>
    </source>
</reference>
<sequence length="83" mass="9063">MPRELGKSGLRVSQNLGFCRRLGSTVSSLLTAYGFLCTRTTTACLTYRRNVLKSLSNGVLEARTPARLLPEVNTHALSTPTHT</sequence>
<gene>
    <name evidence="1" type="ORF">GALMADRAFT_253702</name>
</gene>
<organism evidence="1 2">
    <name type="scientific">Galerina marginata (strain CBS 339.88)</name>
    <dbReference type="NCBI Taxonomy" id="685588"/>
    <lineage>
        <taxon>Eukaryota</taxon>
        <taxon>Fungi</taxon>
        <taxon>Dikarya</taxon>
        <taxon>Basidiomycota</taxon>
        <taxon>Agaricomycotina</taxon>
        <taxon>Agaricomycetes</taxon>
        <taxon>Agaricomycetidae</taxon>
        <taxon>Agaricales</taxon>
        <taxon>Agaricineae</taxon>
        <taxon>Strophariaceae</taxon>
        <taxon>Galerina</taxon>
    </lineage>
</organism>
<keyword evidence="2" id="KW-1185">Reference proteome</keyword>